<organism evidence="1 2">
    <name type="scientific">Thermococcus cleftensis (strain DSM 27260 / KACC 17922 / CL1)</name>
    <dbReference type="NCBI Taxonomy" id="163003"/>
    <lineage>
        <taxon>Archaea</taxon>
        <taxon>Methanobacteriati</taxon>
        <taxon>Methanobacteriota</taxon>
        <taxon>Thermococci</taxon>
        <taxon>Thermococcales</taxon>
        <taxon>Thermococcaceae</taxon>
        <taxon>Thermococcus</taxon>
    </lineage>
</organism>
<accession>I3ZWS4</accession>
<sequence>MPGVRTYRKFKVAIDEEGTAILDLFGNSESTVEVELTLYDDHAHFHLPGVSLRLPYTEENAKVLVEFLRIFAERVKLEEERARLLR</sequence>
<proteinExistence type="predicted"/>
<dbReference type="AlphaFoldDB" id="I3ZWS4"/>
<evidence type="ECO:0000313" key="2">
    <source>
        <dbReference type="Proteomes" id="UP000006064"/>
    </source>
</evidence>
<dbReference type="HOGENOM" id="CLU_2490617_0_0_2"/>
<dbReference type="KEGG" id="thm:CL1_1963"/>
<dbReference type="EMBL" id="CP003651">
    <property type="protein sequence ID" value="AFL96158.1"/>
    <property type="molecule type" value="Genomic_DNA"/>
</dbReference>
<reference evidence="1 2" key="1">
    <citation type="journal article" date="2012" name="J. Bacteriol.">
        <title>Complete Genome Sequence of the Hyperthermophilic Archaeon Thermococcus sp. Strain CL1, Isolated from a Paralvinella sp. Polychaete Worm Collected from a Hydrothermal Vent.</title>
        <authorList>
            <person name="Jung J.H."/>
            <person name="Holden J.F."/>
            <person name="Seo D.H."/>
            <person name="Park K.H."/>
            <person name="Shin H."/>
            <person name="Ryu S."/>
            <person name="Lee J.H."/>
            <person name="Park C.S."/>
        </authorList>
    </citation>
    <scope>NUCLEOTIDE SEQUENCE [LARGE SCALE GENOMIC DNA]</scope>
    <source>
        <strain evidence="2">DSM 27260 / KACC 17922 / CL1</strain>
    </source>
</reference>
<gene>
    <name evidence="1" type="ORF">CL1_1963</name>
</gene>
<protein>
    <submittedName>
        <fullName evidence="1">Uncharacterized protein</fullName>
    </submittedName>
</protein>
<name>I3ZWS4_THECF</name>
<dbReference type="Proteomes" id="UP000006064">
    <property type="component" value="Chromosome"/>
</dbReference>
<keyword evidence="2" id="KW-1185">Reference proteome</keyword>
<dbReference type="STRING" id="163003.CL1_1963"/>
<evidence type="ECO:0000313" key="1">
    <source>
        <dbReference type="EMBL" id="AFL96158.1"/>
    </source>
</evidence>